<evidence type="ECO:0000313" key="4">
    <source>
        <dbReference type="EMBL" id="VGM36870.1"/>
    </source>
</evidence>
<accession>A0A4V0GY30</accession>
<accession>A0A483R1M9</accession>
<organism evidence="1">
    <name type="scientific">Klebsiella pneumoniae</name>
    <dbReference type="NCBI Taxonomy" id="573"/>
    <lineage>
        <taxon>Bacteria</taxon>
        <taxon>Pseudomonadati</taxon>
        <taxon>Pseudomonadota</taxon>
        <taxon>Gammaproteobacteria</taxon>
        <taxon>Enterobacterales</taxon>
        <taxon>Enterobacteriaceae</taxon>
        <taxon>Klebsiella/Raoultella group</taxon>
        <taxon>Klebsiella</taxon>
        <taxon>Klebsiella pneumoniae complex</taxon>
    </lineage>
</organism>
<dbReference type="InterPro" id="IPR053913">
    <property type="entry name" value="NADAR-DarT1"/>
</dbReference>
<evidence type="ECO:0000313" key="2">
    <source>
        <dbReference type="EMBL" id="TCY77543.1"/>
    </source>
</evidence>
<protein>
    <submittedName>
        <fullName evidence="1">Uncharacterized protein</fullName>
    </submittedName>
</protein>
<evidence type="ECO:0000313" key="1">
    <source>
        <dbReference type="EMBL" id="TCY29730.1"/>
    </source>
</evidence>
<gene>
    <name evidence="2" type="ORF">ETH36_26295</name>
    <name evidence="1" type="ORF">ETH48_26390</name>
    <name evidence="4" type="ORF">SAMEA4873560_02343</name>
    <name evidence="3" type="ORF">SAMEA4873654_02823</name>
</gene>
<reference evidence="3" key="2">
    <citation type="submission" date="2019-03" db="EMBL/GenBank/DDBJ databases">
        <authorList>
            <consortium name="Pathogen Informatics"/>
        </authorList>
    </citation>
    <scope>NUCLEOTIDE SEQUENCE</scope>
    <source>
        <strain evidence="4">5012STDY7626359</strain>
        <strain evidence="3">5012STDY7626458</strain>
    </source>
</reference>
<dbReference type="EMBL" id="CAAHDF010000003">
    <property type="protein sequence ID" value="VGM36870.1"/>
    <property type="molecule type" value="Genomic_DNA"/>
</dbReference>
<name>A0A483R1M9_KLEPN</name>
<dbReference type="EMBL" id="SDDE01000101">
    <property type="protein sequence ID" value="TCY29730.1"/>
    <property type="molecule type" value="Genomic_DNA"/>
</dbReference>
<dbReference type="RefSeq" id="WP_021469941.1">
    <property type="nucleotide sequence ID" value="NZ_CAAGYI010000002.1"/>
</dbReference>
<sequence length="229" mass="25460">MAVRPVFIPTSTGQVLSITKDVDFPWSPGMSKSQKQKSIRALHSAASGLGLYSLLEISSKSEDIIGVQLSAFNLRIKTKKLGKEFSVESAFQASKVFENGGPFVDILDKTSIEAKKDIRLKESGGLVSFNFYNTIWPLIPRTAFYDWLYLSALNQNKDLAMNLLNYDGFTDIEFNPAKSINCQARTAALFVSLVKRNMLEKVLSSQSEFLAVLASHYGVENYTVQNVLI</sequence>
<dbReference type="Pfam" id="PF22397">
    <property type="entry name" value="NADAR-DarT1"/>
    <property type="match status" value="1"/>
</dbReference>
<dbReference type="EMBL" id="CAAHDA010000003">
    <property type="protein sequence ID" value="VGM15156.1"/>
    <property type="molecule type" value="Genomic_DNA"/>
</dbReference>
<evidence type="ECO:0000313" key="3">
    <source>
        <dbReference type="EMBL" id="VGM15156.1"/>
    </source>
</evidence>
<proteinExistence type="predicted"/>
<dbReference type="AlphaFoldDB" id="A0A483R1M9"/>
<reference evidence="1" key="1">
    <citation type="submission" date="2019-01" db="EMBL/GenBank/DDBJ databases">
        <authorList>
            <person name="Lista F."/>
            <person name="Anselmo A."/>
        </authorList>
    </citation>
    <scope>NUCLEOTIDE SEQUENCE</scope>
    <source>
        <strain evidence="2">15R</strain>
        <strain evidence="1">17R</strain>
    </source>
</reference>
<dbReference type="EMBL" id="SDDG01000122">
    <property type="protein sequence ID" value="TCY77543.1"/>
    <property type="molecule type" value="Genomic_DNA"/>
</dbReference>